<evidence type="ECO:0000313" key="2">
    <source>
        <dbReference type="Proteomes" id="UP000233769"/>
    </source>
</evidence>
<accession>A0A2N9ARM7</accession>
<protein>
    <submittedName>
        <fullName evidence="1">Uncharacterized protein</fullName>
    </submittedName>
</protein>
<dbReference type="Proteomes" id="UP000233769">
    <property type="component" value="Chromosome tk0001"/>
</dbReference>
<sequence>MSGRRKSKPVTLAGRAALKQVPIHTLSENAPTPERLMQAGVTVAMQLGTRQTQIIGKASPFGIDGVMRLASAPLDRLHSRGRLDDDGERNSQLHEAGDKLRNHYYLGGLSGFAANDLNSTGGGHPSSRVPISETMESNRRALRLAKAAMHPGDWQVVSDVVCLEKDLKNAGYHAGCTNDDAATAVALDRLRRGLDALAHLWGFSPPQHPTHKSSAKPPICTAA</sequence>
<reference evidence="2" key="1">
    <citation type="submission" date="2017-10" db="EMBL/GenBank/DDBJ databases">
        <authorList>
            <person name="Regsiter A."/>
            <person name="William W."/>
        </authorList>
    </citation>
    <scope>NUCLEOTIDE SEQUENCE [LARGE SCALE GENOMIC DNA]</scope>
</reference>
<dbReference type="AlphaFoldDB" id="A0A2N9ARM7"/>
<evidence type="ECO:0000313" key="1">
    <source>
        <dbReference type="EMBL" id="SOR29820.1"/>
    </source>
</evidence>
<dbReference type="EMBL" id="LT962688">
    <property type="protein sequence ID" value="SOR29820.1"/>
    <property type="molecule type" value="Genomic_DNA"/>
</dbReference>
<gene>
    <name evidence="1" type="ORF">TK0001_3218</name>
</gene>
<proteinExistence type="predicted"/>
<name>A0A2N9ARM7_METEX</name>
<organism evidence="1 2">
    <name type="scientific">Methylorubrum extorquens</name>
    <name type="common">Methylobacterium dichloromethanicum</name>
    <name type="synonym">Methylobacterium extorquens</name>
    <dbReference type="NCBI Taxonomy" id="408"/>
    <lineage>
        <taxon>Bacteria</taxon>
        <taxon>Pseudomonadati</taxon>
        <taxon>Pseudomonadota</taxon>
        <taxon>Alphaproteobacteria</taxon>
        <taxon>Hyphomicrobiales</taxon>
        <taxon>Methylobacteriaceae</taxon>
        <taxon>Methylorubrum</taxon>
    </lineage>
</organism>